<protein>
    <recommendedName>
        <fullName evidence="2">glycerophosphodiester phosphodiesterase</fullName>
        <ecNumber evidence="2">3.1.4.46</ecNumber>
    </recommendedName>
</protein>
<evidence type="ECO:0000256" key="6">
    <source>
        <dbReference type="ARBA" id="ARBA00047512"/>
    </source>
</evidence>
<comment type="similarity">
    <text evidence="1">Belongs to the glycerophosphoryl diester phosphodiesterase family.</text>
</comment>
<dbReference type="PROSITE" id="PS51704">
    <property type="entry name" value="GP_PDE"/>
    <property type="match status" value="1"/>
</dbReference>
<dbReference type="RefSeq" id="WP_175526592.1">
    <property type="nucleotide sequence ID" value="NZ_FOXM01000002.1"/>
</dbReference>
<dbReference type="EC" id="3.1.4.46" evidence="2"/>
<dbReference type="CDD" id="cd08602">
    <property type="entry name" value="GDPD_ScGlpQ1_like"/>
    <property type="match status" value="1"/>
</dbReference>
<dbReference type="GO" id="GO:0008889">
    <property type="term" value="F:glycerophosphodiester phosphodiesterase activity"/>
    <property type="evidence" value="ECO:0007669"/>
    <property type="project" value="UniProtKB-EC"/>
</dbReference>
<reference evidence="10" key="1">
    <citation type="submission" date="2016-10" db="EMBL/GenBank/DDBJ databases">
        <authorList>
            <person name="Varghese N."/>
            <person name="Submissions S."/>
        </authorList>
    </citation>
    <scope>NUCLEOTIDE SEQUENCE [LARGE SCALE GENOMIC DNA]</scope>
    <source>
        <strain evidence="10">JCM 18195</strain>
    </source>
</reference>
<dbReference type="AlphaFoldDB" id="A0A1I5QCA7"/>
<evidence type="ECO:0000256" key="5">
    <source>
        <dbReference type="ARBA" id="ARBA00022801"/>
    </source>
</evidence>
<dbReference type="Pfam" id="PF03009">
    <property type="entry name" value="GDPD"/>
    <property type="match status" value="1"/>
</dbReference>
<evidence type="ECO:0000256" key="7">
    <source>
        <dbReference type="SAM" id="SignalP"/>
    </source>
</evidence>
<organism evidence="9 10">
    <name type="scientific">Geopseudomonas sagittaria</name>
    <dbReference type="NCBI Taxonomy" id="1135990"/>
    <lineage>
        <taxon>Bacteria</taxon>
        <taxon>Pseudomonadati</taxon>
        <taxon>Pseudomonadota</taxon>
        <taxon>Gammaproteobacteria</taxon>
        <taxon>Pseudomonadales</taxon>
        <taxon>Pseudomonadaceae</taxon>
        <taxon>Geopseudomonas</taxon>
    </lineage>
</organism>
<keyword evidence="4" id="KW-0319">Glycerol metabolism</keyword>
<evidence type="ECO:0000313" key="9">
    <source>
        <dbReference type="EMBL" id="SFP43671.1"/>
    </source>
</evidence>
<dbReference type="GO" id="GO:0006071">
    <property type="term" value="P:glycerol metabolic process"/>
    <property type="evidence" value="ECO:0007669"/>
    <property type="project" value="UniProtKB-KW"/>
</dbReference>
<evidence type="ECO:0000256" key="3">
    <source>
        <dbReference type="ARBA" id="ARBA00022729"/>
    </source>
</evidence>
<comment type="catalytic activity">
    <reaction evidence="6">
        <text>a sn-glycero-3-phosphodiester + H2O = an alcohol + sn-glycerol 3-phosphate + H(+)</text>
        <dbReference type="Rhea" id="RHEA:12969"/>
        <dbReference type="ChEBI" id="CHEBI:15377"/>
        <dbReference type="ChEBI" id="CHEBI:15378"/>
        <dbReference type="ChEBI" id="CHEBI:30879"/>
        <dbReference type="ChEBI" id="CHEBI:57597"/>
        <dbReference type="ChEBI" id="CHEBI:83408"/>
        <dbReference type="EC" id="3.1.4.46"/>
    </reaction>
</comment>
<dbReference type="EMBL" id="FOXM01000002">
    <property type="protein sequence ID" value="SFP43671.1"/>
    <property type="molecule type" value="Genomic_DNA"/>
</dbReference>
<keyword evidence="10" id="KW-1185">Reference proteome</keyword>
<gene>
    <name evidence="9" type="ORF">SAMN05216229_102285</name>
</gene>
<dbReference type="InterPro" id="IPR017946">
    <property type="entry name" value="PLC-like_Pdiesterase_TIM-brl"/>
</dbReference>
<keyword evidence="5" id="KW-0378">Hydrolase</keyword>
<feature type="domain" description="GP-PDE" evidence="8">
    <location>
        <begin position="38"/>
        <end position="387"/>
    </location>
</feature>
<keyword evidence="3 7" id="KW-0732">Signal</keyword>
<name>A0A1I5QCA7_9GAMM</name>
<evidence type="ECO:0000313" key="10">
    <source>
        <dbReference type="Proteomes" id="UP000243084"/>
    </source>
</evidence>
<evidence type="ECO:0000259" key="8">
    <source>
        <dbReference type="PROSITE" id="PS51704"/>
    </source>
</evidence>
<sequence length="389" mass="42829">MPQPAASALMLALGSTLLLSACAGGAGVKYPTLDGAKPLVIGHRGAAGYLPDHTLEGYRKAIELGADFIEPDLVATRDGVLVARHEPNITATTDVKDRPEFASRKTRRTVDGVAEEGWFVTDFTLAELKTLRAIQPFPDRDQSYNGRFPIPTFEEVLDLAKSEGARVGRSIGVYVETKHPTYHTGLGLKLEDRLLDTLARYGYTRRDSPVILQSFEVANLKYLRGKTQLRLVQLVDASDIDADGRIQLAAPFDKPYDFAVVGDPRTFASLLTPEGLKEIATYADGIGPWKPYLIPSRLLDDDRDGQPDDLNSDGQFDERDREMLAPTDVVSNAHAAGLFVHPYTFRSEAKRLASDFQGDPLAEYRLFYQLGVDGVFSEFADHAKAARDQ</sequence>
<dbReference type="PANTHER" id="PTHR43620">
    <property type="entry name" value="GLYCEROPHOSPHORYL DIESTER PHOSPHODIESTERASE"/>
    <property type="match status" value="1"/>
</dbReference>
<evidence type="ECO:0000256" key="1">
    <source>
        <dbReference type="ARBA" id="ARBA00007277"/>
    </source>
</evidence>
<accession>A0A1I5QCA7</accession>
<feature type="signal peptide" evidence="7">
    <location>
        <begin position="1"/>
        <end position="23"/>
    </location>
</feature>
<dbReference type="PANTHER" id="PTHR43620:SF7">
    <property type="entry name" value="GLYCEROPHOSPHODIESTER PHOSPHODIESTERASE GDPD5-RELATED"/>
    <property type="match status" value="1"/>
</dbReference>
<dbReference type="InterPro" id="IPR030395">
    <property type="entry name" value="GP_PDE_dom"/>
</dbReference>
<evidence type="ECO:0000256" key="4">
    <source>
        <dbReference type="ARBA" id="ARBA00022798"/>
    </source>
</evidence>
<dbReference type="Gene3D" id="3.20.20.190">
    <property type="entry name" value="Phosphatidylinositol (PI) phosphodiesterase"/>
    <property type="match status" value="1"/>
</dbReference>
<dbReference type="Proteomes" id="UP000243084">
    <property type="component" value="Unassembled WGS sequence"/>
</dbReference>
<proteinExistence type="inferred from homology"/>
<dbReference type="SUPFAM" id="SSF51695">
    <property type="entry name" value="PLC-like phosphodiesterases"/>
    <property type="match status" value="1"/>
</dbReference>
<feature type="chain" id="PRO_5017455388" description="glycerophosphodiester phosphodiesterase" evidence="7">
    <location>
        <begin position="24"/>
        <end position="389"/>
    </location>
</feature>
<evidence type="ECO:0000256" key="2">
    <source>
        <dbReference type="ARBA" id="ARBA00012247"/>
    </source>
</evidence>
<dbReference type="GO" id="GO:0006629">
    <property type="term" value="P:lipid metabolic process"/>
    <property type="evidence" value="ECO:0007669"/>
    <property type="project" value="InterPro"/>
</dbReference>